<keyword evidence="2" id="KW-1185">Reference proteome</keyword>
<dbReference type="InParanoid" id="A0A3Q7IZC4"/>
<proteinExistence type="predicted"/>
<evidence type="ECO:0000313" key="1">
    <source>
        <dbReference type="EnsemblPlants" id="Solyc11g067167.1.1"/>
    </source>
</evidence>
<name>A0A3Q7IZC4_SOLLC</name>
<reference evidence="1" key="1">
    <citation type="journal article" date="2012" name="Nature">
        <title>The tomato genome sequence provides insights into fleshy fruit evolution.</title>
        <authorList>
            <consortium name="Tomato Genome Consortium"/>
        </authorList>
    </citation>
    <scope>NUCLEOTIDE SEQUENCE [LARGE SCALE GENOMIC DNA]</scope>
    <source>
        <strain evidence="1">cv. Heinz 1706</strain>
    </source>
</reference>
<sequence>MGHHQTRNQRGENSLSKDDREILLAELFNVLREKIGANNLNSLVEEKVFPIAGDISIEDFGIENSEIKYEMLKEIDN</sequence>
<evidence type="ECO:0000313" key="2">
    <source>
        <dbReference type="Proteomes" id="UP000004994"/>
    </source>
</evidence>
<dbReference type="Proteomes" id="UP000004994">
    <property type="component" value="Chromosome 11"/>
</dbReference>
<dbReference type="AlphaFoldDB" id="A0A3Q7IZC4"/>
<accession>A0A3Q7IZC4</accession>
<dbReference type="EnsemblPlants" id="Solyc11g067167.1.1">
    <property type="protein sequence ID" value="Solyc11g067167.1.1"/>
    <property type="gene ID" value="Solyc11g067167.1"/>
</dbReference>
<reference evidence="1" key="2">
    <citation type="submission" date="2019-01" db="UniProtKB">
        <authorList>
            <consortium name="EnsemblPlants"/>
        </authorList>
    </citation>
    <scope>IDENTIFICATION</scope>
    <source>
        <strain evidence="1">cv. Heinz 1706</strain>
    </source>
</reference>
<dbReference type="Gramene" id="Solyc11g067167.1.1">
    <property type="protein sequence ID" value="Solyc11g067167.1.1"/>
    <property type="gene ID" value="Solyc11g067167.1"/>
</dbReference>
<protein>
    <submittedName>
        <fullName evidence="1">Uncharacterized protein</fullName>
    </submittedName>
</protein>
<dbReference type="STRING" id="4081.A0A3Q7IZC4"/>
<organism evidence="1">
    <name type="scientific">Solanum lycopersicum</name>
    <name type="common">Tomato</name>
    <name type="synonym">Lycopersicon esculentum</name>
    <dbReference type="NCBI Taxonomy" id="4081"/>
    <lineage>
        <taxon>Eukaryota</taxon>
        <taxon>Viridiplantae</taxon>
        <taxon>Streptophyta</taxon>
        <taxon>Embryophyta</taxon>
        <taxon>Tracheophyta</taxon>
        <taxon>Spermatophyta</taxon>
        <taxon>Magnoliopsida</taxon>
        <taxon>eudicotyledons</taxon>
        <taxon>Gunneridae</taxon>
        <taxon>Pentapetalae</taxon>
        <taxon>asterids</taxon>
        <taxon>lamiids</taxon>
        <taxon>Solanales</taxon>
        <taxon>Solanaceae</taxon>
        <taxon>Solanoideae</taxon>
        <taxon>Solaneae</taxon>
        <taxon>Solanum</taxon>
        <taxon>Solanum subgen. Lycopersicon</taxon>
    </lineage>
</organism>